<dbReference type="PROSITE" id="PS50262">
    <property type="entry name" value="G_PROTEIN_RECEP_F1_2"/>
    <property type="match status" value="1"/>
</dbReference>
<feature type="transmembrane region" description="Helical" evidence="9">
    <location>
        <begin position="196"/>
        <end position="218"/>
    </location>
</feature>
<feature type="transmembrane region" description="Helical" evidence="9">
    <location>
        <begin position="306"/>
        <end position="326"/>
    </location>
</feature>
<dbReference type="Pfam" id="PF00001">
    <property type="entry name" value="7tm_1"/>
    <property type="match status" value="1"/>
</dbReference>
<dbReference type="InterPro" id="IPR017452">
    <property type="entry name" value="GPCR_Rhodpsn_7TM"/>
</dbReference>
<evidence type="ECO:0000256" key="8">
    <source>
        <dbReference type="SAM" id="MobiDB-lite"/>
    </source>
</evidence>
<feature type="region of interest" description="Disordered" evidence="8">
    <location>
        <begin position="431"/>
        <end position="453"/>
    </location>
</feature>
<feature type="transmembrane region" description="Helical" evidence="9">
    <location>
        <begin position="264"/>
        <end position="285"/>
    </location>
</feature>
<keyword evidence="11" id="KW-1185">Reference proteome</keyword>
<keyword evidence="6" id="KW-0675">Receptor</keyword>
<feature type="domain" description="G-protein coupled receptors family 1 profile" evidence="10">
    <location>
        <begin position="91"/>
        <end position="367"/>
    </location>
</feature>
<sequence>MTTNFSSSEDALHTTAVSMLASTIYDMYLSWNYSNSTDWPLNASYKDTTDVYGHDTVYLDENTMGDYFYKEGQAAILTIAMPILLAIGITCNAAFLFVVVSNKSMHTVTNYYLVNIALADMTYLSIVVSDKLVRYYFSPFSSDYSSWGPNGCRLITGLIFTPHYVSELSICLFTFERYYAICQPMKRHRLSGKRRTVAILVCVWIISALLASPCVSFIDGKVFNIVWADSVEVTGLPSKIMKCGTVPIIFQGGVTLQCYALQTIPFFFSAIVILVLNVKIIGALRKSSKTMSSSTSSKSVQNRKQIVRMLIVTSTIFYVCILPYYVDDIIAVVYYLGYPEKISLPSMFLQVGRFMAYTNSAINPIVYNVMSERYRRAFVQTFFPCFMKRTTDSSTLATISQFGVATGKRHVSGDENDYAYDNNIVLEEPVSRRASDTQTNGIQADETSRQTGEVISNRAGKVPEPINNPVCSIRCMCCGLQSMCMYENR</sequence>
<dbReference type="CDD" id="cd00637">
    <property type="entry name" value="7tm_classA_rhodopsin-like"/>
    <property type="match status" value="1"/>
</dbReference>
<dbReference type="Proteomes" id="UP000694865">
    <property type="component" value="Unplaced"/>
</dbReference>
<feature type="transmembrane region" description="Helical" evidence="9">
    <location>
        <begin position="346"/>
        <end position="366"/>
    </location>
</feature>
<feature type="transmembrane region" description="Helical" evidence="9">
    <location>
        <begin position="112"/>
        <end position="133"/>
    </location>
</feature>
<evidence type="ECO:0000256" key="7">
    <source>
        <dbReference type="ARBA" id="ARBA00023224"/>
    </source>
</evidence>
<feature type="transmembrane region" description="Helical" evidence="9">
    <location>
        <begin position="74"/>
        <end position="100"/>
    </location>
</feature>
<keyword evidence="2 9" id="KW-0812">Transmembrane</keyword>
<dbReference type="InterPro" id="IPR000276">
    <property type="entry name" value="GPCR_Rhodpsn"/>
</dbReference>
<keyword evidence="3 9" id="KW-1133">Transmembrane helix</keyword>
<gene>
    <name evidence="12" type="primary">LOC102803174</name>
</gene>
<keyword evidence="7" id="KW-0807">Transducer</keyword>
<comment type="subcellular location">
    <subcellularLocation>
        <location evidence="1">Membrane</location>
        <topology evidence="1">Multi-pass membrane protein</topology>
    </subcellularLocation>
</comment>
<dbReference type="PRINTS" id="PR00237">
    <property type="entry name" value="GPCRRHODOPSN"/>
</dbReference>
<dbReference type="GeneID" id="102803174"/>
<feature type="transmembrane region" description="Helical" evidence="9">
    <location>
        <begin position="153"/>
        <end position="175"/>
    </location>
</feature>
<dbReference type="PANTHER" id="PTHR24243:SF208">
    <property type="entry name" value="PYROKININ-1 RECEPTOR"/>
    <property type="match status" value="1"/>
</dbReference>
<evidence type="ECO:0000259" key="10">
    <source>
        <dbReference type="PROSITE" id="PS50262"/>
    </source>
</evidence>
<name>A0ABM0LZ23_SACKO</name>
<accession>A0ABM0LZ23</accession>
<organism evidence="11 12">
    <name type="scientific">Saccoglossus kowalevskii</name>
    <name type="common">Acorn worm</name>
    <dbReference type="NCBI Taxonomy" id="10224"/>
    <lineage>
        <taxon>Eukaryota</taxon>
        <taxon>Metazoa</taxon>
        <taxon>Hemichordata</taxon>
        <taxon>Enteropneusta</taxon>
        <taxon>Harrimaniidae</taxon>
        <taxon>Saccoglossus</taxon>
    </lineage>
</organism>
<evidence type="ECO:0000313" key="12">
    <source>
        <dbReference type="RefSeq" id="XP_006813014.1"/>
    </source>
</evidence>
<evidence type="ECO:0000256" key="1">
    <source>
        <dbReference type="ARBA" id="ARBA00004141"/>
    </source>
</evidence>
<dbReference type="SUPFAM" id="SSF81321">
    <property type="entry name" value="Family A G protein-coupled receptor-like"/>
    <property type="match status" value="1"/>
</dbReference>
<evidence type="ECO:0000256" key="5">
    <source>
        <dbReference type="ARBA" id="ARBA00023136"/>
    </source>
</evidence>
<dbReference type="Gene3D" id="1.20.1070.10">
    <property type="entry name" value="Rhodopsin 7-helix transmembrane proteins"/>
    <property type="match status" value="1"/>
</dbReference>
<keyword evidence="4" id="KW-0297">G-protein coupled receptor</keyword>
<protein>
    <submittedName>
        <fullName evidence="12">Neuropeptides capa receptor-like</fullName>
    </submittedName>
</protein>
<evidence type="ECO:0000256" key="9">
    <source>
        <dbReference type="SAM" id="Phobius"/>
    </source>
</evidence>
<proteinExistence type="predicted"/>
<keyword evidence="5 9" id="KW-0472">Membrane</keyword>
<evidence type="ECO:0000256" key="3">
    <source>
        <dbReference type="ARBA" id="ARBA00022989"/>
    </source>
</evidence>
<dbReference type="RefSeq" id="XP_006813014.1">
    <property type="nucleotide sequence ID" value="XM_006812951.1"/>
</dbReference>
<reference evidence="12" key="1">
    <citation type="submission" date="2025-08" db="UniProtKB">
        <authorList>
            <consortium name="RefSeq"/>
        </authorList>
    </citation>
    <scope>IDENTIFICATION</scope>
    <source>
        <tissue evidence="12">Testes</tissue>
    </source>
</reference>
<evidence type="ECO:0000313" key="11">
    <source>
        <dbReference type="Proteomes" id="UP000694865"/>
    </source>
</evidence>
<evidence type="ECO:0000256" key="2">
    <source>
        <dbReference type="ARBA" id="ARBA00022692"/>
    </source>
</evidence>
<evidence type="ECO:0000256" key="4">
    <source>
        <dbReference type="ARBA" id="ARBA00023040"/>
    </source>
</evidence>
<evidence type="ECO:0000256" key="6">
    <source>
        <dbReference type="ARBA" id="ARBA00023170"/>
    </source>
</evidence>
<dbReference type="PANTHER" id="PTHR24243">
    <property type="entry name" value="G-PROTEIN COUPLED RECEPTOR"/>
    <property type="match status" value="1"/>
</dbReference>